<reference evidence="4" key="1">
    <citation type="submission" date="2015-09" db="EMBL/GenBank/DDBJ databases">
        <authorList>
            <consortium name="Pathogen Informatics"/>
        </authorList>
    </citation>
    <scope>NUCLEOTIDE SEQUENCE [LARGE SCALE GENOMIC DNA]</scope>
    <source>
        <strain evidence="4">Lake Konstanz</strain>
    </source>
</reference>
<keyword evidence="4" id="KW-1185">Reference proteome</keyword>
<feature type="compositionally biased region" description="Low complexity" evidence="1">
    <location>
        <begin position="623"/>
        <end position="633"/>
    </location>
</feature>
<feature type="region of interest" description="Disordered" evidence="1">
    <location>
        <begin position="995"/>
        <end position="1021"/>
    </location>
</feature>
<dbReference type="OrthoDB" id="405996at2759"/>
<evidence type="ECO:0000313" key="3">
    <source>
        <dbReference type="EMBL" id="CUG06783.1"/>
    </source>
</evidence>
<evidence type="ECO:0000313" key="4">
    <source>
        <dbReference type="Proteomes" id="UP000051952"/>
    </source>
</evidence>
<dbReference type="Proteomes" id="UP000051952">
    <property type="component" value="Unassembled WGS sequence"/>
</dbReference>
<feature type="compositionally biased region" description="Low complexity" evidence="1">
    <location>
        <begin position="322"/>
        <end position="334"/>
    </location>
</feature>
<dbReference type="VEuPathDB" id="TriTrypDB:BSAL_73420"/>
<gene>
    <name evidence="3" type="ORF">BSAL_73420</name>
</gene>
<dbReference type="PANTHER" id="PTHR46817:SF1">
    <property type="entry name" value="SAC DOMAIN-CONTAINING PROTEIN"/>
    <property type="match status" value="1"/>
</dbReference>
<organism evidence="3 4">
    <name type="scientific">Bodo saltans</name>
    <name type="common">Flagellated protozoan</name>
    <dbReference type="NCBI Taxonomy" id="75058"/>
    <lineage>
        <taxon>Eukaryota</taxon>
        <taxon>Discoba</taxon>
        <taxon>Euglenozoa</taxon>
        <taxon>Kinetoplastea</taxon>
        <taxon>Metakinetoplastina</taxon>
        <taxon>Eubodonida</taxon>
        <taxon>Bodonidae</taxon>
        <taxon>Bodo</taxon>
    </lineage>
</organism>
<feature type="compositionally biased region" description="Low complexity" evidence="1">
    <location>
        <begin position="197"/>
        <end position="221"/>
    </location>
</feature>
<name>A0A0S4J0Z2_BODSA</name>
<feature type="region of interest" description="Disordered" evidence="1">
    <location>
        <begin position="317"/>
        <end position="368"/>
    </location>
</feature>
<feature type="compositionally biased region" description="Polar residues" evidence="1">
    <location>
        <begin position="639"/>
        <end position="652"/>
    </location>
</feature>
<proteinExistence type="predicted"/>
<dbReference type="AlphaFoldDB" id="A0A0S4J0Z2"/>
<feature type="region of interest" description="Disordered" evidence="1">
    <location>
        <begin position="584"/>
        <end position="653"/>
    </location>
</feature>
<feature type="region of interest" description="Disordered" evidence="1">
    <location>
        <begin position="711"/>
        <end position="738"/>
    </location>
</feature>
<feature type="region of interest" description="Disordered" evidence="1">
    <location>
        <begin position="194"/>
        <end position="232"/>
    </location>
</feature>
<evidence type="ECO:0000259" key="2">
    <source>
        <dbReference type="PROSITE" id="PS50275"/>
    </source>
</evidence>
<evidence type="ECO:0000256" key="1">
    <source>
        <dbReference type="SAM" id="MobiDB-lite"/>
    </source>
</evidence>
<feature type="compositionally biased region" description="Low complexity" evidence="1">
    <location>
        <begin position="586"/>
        <end position="607"/>
    </location>
</feature>
<accession>A0A0S4J0Z2</accession>
<dbReference type="InterPro" id="IPR002013">
    <property type="entry name" value="SAC_dom"/>
</dbReference>
<dbReference type="Pfam" id="PF02383">
    <property type="entry name" value="Syja_N"/>
    <property type="match status" value="1"/>
</dbReference>
<sequence>MTGAPRSRFIHTTKQSKHYLFVTVPKITSGNAPSGSEFVDRYCYNPGDKWAGGSAVIPLTVTSNGELARCPEFGRSAFDSIDEALVACGPFDGHIDRYDACFGAILLDMMYFLVAAKTEVAMELPFGPVAHRIVATQWVAVALPGVPKLHVSDRDHRRLKEFAQHSFHPGCYYSDEADLSLPFPFVSSGIVGGGKKTTAATSHHPSTAASPGSSSSSSSTAPSPPELHSDWSHHLRKPFDAIALDGACSVMMSGFIAEHRLGLEDGQLLRVQLIGHKNHHNPGPRYYGRGLNHANAAGNDHVYELVVWRYASLPSADSPAGTPLSPSKPTTTPSVTDDGDEESGRQSPNRARGHAVKMESSNSSNPSQRMSIEFMRHVILRGTIPVHWTTELVATGLGEASMHFDKNIDKVLAGTVPYFQNVFRALNSFAACDASNATSEVIESIVRAHEESSSSSSSGPQVSLRCISLLRQSSSPGEEELARYFVDAVRKAVMSFSSSSNPSRHRGATNAAAGTTSPATDTPLGTDVSLHPHHHPKNPFSSTCNSGRLELAHVDWLNLVKQYQTEMAVGIFWQHAVPFLLETHGSSNNASPQNASPSQSPAVSPRASGPPGGNFSSGISAMHQHQQPAHQQPPLTPEHASTQNPLVTSGTLSRGGVVNITSVQTNFVRVNCADSLDRTNLGCFFTSLQVMMDMLRGMNVSFESFVDQCPVPAASDDSDSGDDEDGKKGSGGSNAAAAPAAALSLDESMMMDASTAQKRPSALTQRATNRFRPPFLRSWGEVRDHRRCPPAVIRALSEMFVSNGDTVAMMYTNSAALHSNLMRKLAGMKLAKSNAVISAQRRYENVFEDRKKFRHVELLLGRNIELHLPSVSPAFLVRPLPYESWSSALVLTGVPSNATRQDVETALRELWDTVVVPALGENQVKCSSSAICMQVFLETALIDEESVDTEGFLVTNSSVVFQNIPAELVATERADADDEDASTIRRRRQSTFTSAADIPIVSPPGSATPNTTSPSSATTGGGVGAEGFCDVEASDCVAVVEFDQDTCRVVDVVSHLMAHVPGHTVALRHKHQGVVMQMHRYTFPMEKDDSTKSIASSASDAVKKAANSLRSGLKSLVRGLN</sequence>
<dbReference type="EMBL" id="CYKH01000613">
    <property type="protein sequence ID" value="CUG06783.1"/>
    <property type="molecule type" value="Genomic_DNA"/>
</dbReference>
<dbReference type="PANTHER" id="PTHR46817">
    <property type="entry name" value="PHOSPHOINOSITIDE PHOSPHATASE SAC9-RELATED"/>
    <property type="match status" value="1"/>
</dbReference>
<dbReference type="PROSITE" id="PS50275">
    <property type="entry name" value="SAC"/>
    <property type="match status" value="1"/>
</dbReference>
<feature type="region of interest" description="Disordered" evidence="1">
    <location>
        <begin position="497"/>
        <end position="541"/>
    </location>
</feature>
<dbReference type="GO" id="GO:0016791">
    <property type="term" value="F:phosphatase activity"/>
    <property type="evidence" value="ECO:0007669"/>
    <property type="project" value="InterPro"/>
</dbReference>
<protein>
    <submittedName>
        <fullName evidence="3">Synaptojanin, putative</fullName>
    </submittedName>
</protein>
<feature type="compositionally biased region" description="Low complexity" evidence="1">
    <location>
        <begin position="1003"/>
        <end position="1018"/>
    </location>
</feature>
<feature type="domain" description="SAC" evidence="2">
    <location>
        <begin position="231"/>
        <end position="700"/>
    </location>
</feature>